<comment type="pathway">
    <text evidence="2">Secondary metabolite biosynthesis.</text>
</comment>
<dbReference type="Gene3D" id="1.10.630.10">
    <property type="entry name" value="Cytochrome P450"/>
    <property type="match status" value="1"/>
</dbReference>
<keyword evidence="5" id="KW-0560">Oxidoreductase</keyword>
<comment type="cofactor">
    <cofactor evidence="1">
        <name>heme</name>
        <dbReference type="ChEBI" id="CHEBI:30413"/>
    </cofactor>
</comment>
<dbReference type="InterPro" id="IPR002401">
    <property type="entry name" value="Cyt_P450_E_grp-I"/>
</dbReference>
<protein>
    <recommendedName>
        <fullName evidence="10">Cytochrome P450</fullName>
    </recommendedName>
</protein>
<comment type="caution">
    <text evidence="8">The sequence shown here is derived from an EMBL/GenBank/DDBJ whole genome shotgun (WGS) entry which is preliminary data.</text>
</comment>
<evidence type="ECO:0000256" key="1">
    <source>
        <dbReference type="ARBA" id="ARBA00001971"/>
    </source>
</evidence>
<dbReference type="InterPro" id="IPR050121">
    <property type="entry name" value="Cytochrome_P450_monoxygenase"/>
</dbReference>
<comment type="similarity">
    <text evidence="3">Belongs to the cytochrome P450 family.</text>
</comment>
<evidence type="ECO:0000256" key="5">
    <source>
        <dbReference type="ARBA" id="ARBA00023002"/>
    </source>
</evidence>
<evidence type="ECO:0000313" key="9">
    <source>
        <dbReference type="Proteomes" id="UP001437256"/>
    </source>
</evidence>
<keyword evidence="6" id="KW-0408">Iron</keyword>
<evidence type="ECO:0008006" key="10">
    <source>
        <dbReference type="Google" id="ProtNLM"/>
    </source>
</evidence>
<proteinExistence type="inferred from homology"/>
<keyword evidence="7" id="KW-0503">Monooxygenase</keyword>
<keyword evidence="4" id="KW-0479">Metal-binding</keyword>
<keyword evidence="9" id="KW-1185">Reference proteome</keyword>
<gene>
    <name evidence="8" type="ORF">AAF712_010763</name>
</gene>
<reference evidence="8 9" key="1">
    <citation type="submission" date="2024-05" db="EMBL/GenBank/DDBJ databases">
        <title>A draft genome resource for the thread blight pathogen Marasmius tenuissimus strain MS-2.</title>
        <authorList>
            <person name="Yulfo-Soto G.E."/>
            <person name="Baruah I.K."/>
            <person name="Amoako-Attah I."/>
            <person name="Bukari Y."/>
            <person name="Meinhardt L.W."/>
            <person name="Bailey B.A."/>
            <person name="Cohen S.P."/>
        </authorList>
    </citation>
    <scope>NUCLEOTIDE SEQUENCE [LARGE SCALE GENOMIC DNA]</scope>
    <source>
        <strain evidence="8 9">MS-2</strain>
    </source>
</reference>
<evidence type="ECO:0000256" key="6">
    <source>
        <dbReference type="ARBA" id="ARBA00023004"/>
    </source>
</evidence>
<dbReference type="InterPro" id="IPR036396">
    <property type="entry name" value="Cyt_P450_sf"/>
</dbReference>
<sequence length="461" mass="52083">MFVAGPNELSFVNVDAVDSVLGRNGAPRGPYWDGRIPETQQVYPIGAVRDIEEHRRRRIPWSKAFTSVALKEYEKPVKAKTKLLAEQLASVAMNNQGIVELGVWLGYYTYDVMTTFAFSGGSDMLREGDPQGLWKDIRGGMQRTMFMGHVPWLGRLCYRLPAGLFNGLNAFRRSSYDRATKRMLEGSPDKDLYYYLLDETNPHTQPPEGMDRARVISDGESRHAAIPNMNRANDSKTGSSAVLAGSDTTAATTTLLCYYLTTHPEVYEHLKGEIDATGDKYDDPSIQAKMEYLNAVIYEVLRMWPAVLNGSPRGIKANDSGRMIAGDYVPPGTNLTIPFYSVQRDPRNFAPQPEEFIPERWLDEETRVRLRPDVFHCQPYRNDHQAFLAFSTGPANCVGKNLALMEMRMVVCTLVKRFRFVEVVGRGEGEGGTDFEDTVMDYYTMQVGELWVRLEEKTTDE</sequence>
<dbReference type="SUPFAM" id="SSF48264">
    <property type="entry name" value="Cytochrome P450"/>
    <property type="match status" value="1"/>
</dbReference>
<evidence type="ECO:0000313" key="8">
    <source>
        <dbReference type="EMBL" id="KAL0062352.1"/>
    </source>
</evidence>
<dbReference type="EMBL" id="JBBXMP010000107">
    <property type="protein sequence ID" value="KAL0062352.1"/>
    <property type="molecule type" value="Genomic_DNA"/>
</dbReference>
<dbReference type="Proteomes" id="UP001437256">
    <property type="component" value="Unassembled WGS sequence"/>
</dbReference>
<evidence type="ECO:0000256" key="4">
    <source>
        <dbReference type="ARBA" id="ARBA00022723"/>
    </source>
</evidence>
<dbReference type="PRINTS" id="PR00463">
    <property type="entry name" value="EP450I"/>
</dbReference>
<dbReference type="PANTHER" id="PTHR24305">
    <property type="entry name" value="CYTOCHROME P450"/>
    <property type="match status" value="1"/>
</dbReference>
<organism evidence="8 9">
    <name type="scientific">Marasmius tenuissimus</name>
    <dbReference type="NCBI Taxonomy" id="585030"/>
    <lineage>
        <taxon>Eukaryota</taxon>
        <taxon>Fungi</taxon>
        <taxon>Dikarya</taxon>
        <taxon>Basidiomycota</taxon>
        <taxon>Agaricomycotina</taxon>
        <taxon>Agaricomycetes</taxon>
        <taxon>Agaricomycetidae</taxon>
        <taxon>Agaricales</taxon>
        <taxon>Marasmiineae</taxon>
        <taxon>Marasmiaceae</taxon>
        <taxon>Marasmius</taxon>
    </lineage>
</organism>
<dbReference type="Pfam" id="PF00067">
    <property type="entry name" value="p450"/>
    <property type="match status" value="1"/>
</dbReference>
<evidence type="ECO:0000256" key="7">
    <source>
        <dbReference type="ARBA" id="ARBA00023033"/>
    </source>
</evidence>
<dbReference type="PRINTS" id="PR00385">
    <property type="entry name" value="P450"/>
</dbReference>
<evidence type="ECO:0000256" key="3">
    <source>
        <dbReference type="ARBA" id="ARBA00010617"/>
    </source>
</evidence>
<evidence type="ECO:0000256" key="2">
    <source>
        <dbReference type="ARBA" id="ARBA00005179"/>
    </source>
</evidence>
<accession>A0ABR2ZPP0</accession>
<dbReference type="InterPro" id="IPR001128">
    <property type="entry name" value="Cyt_P450"/>
</dbReference>
<name>A0ABR2ZPP0_9AGAR</name>
<dbReference type="PANTHER" id="PTHR24305:SF187">
    <property type="entry name" value="P450, PUTATIVE (EUROFUNG)-RELATED"/>
    <property type="match status" value="1"/>
</dbReference>